<feature type="transmembrane region" description="Helical" evidence="9">
    <location>
        <begin position="367"/>
        <end position="399"/>
    </location>
</feature>
<feature type="transmembrane region" description="Helical" evidence="9">
    <location>
        <begin position="83"/>
        <end position="107"/>
    </location>
</feature>
<evidence type="ECO:0000256" key="2">
    <source>
        <dbReference type="ARBA" id="ARBA00005697"/>
    </source>
</evidence>
<dbReference type="Proteomes" id="UP000183028">
    <property type="component" value="Unassembled WGS sequence"/>
</dbReference>
<evidence type="ECO:0000256" key="1">
    <source>
        <dbReference type="ARBA" id="ARBA00004651"/>
    </source>
</evidence>
<feature type="transmembrane region" description="Helical" evidence="9">
    <location>
        <begin position="456"/>
        <end position="472"/>
    </location>
</feature>
<dbReference type="PANTHER" id="PTHR43337:SF1">
    <property type="entry name" value="XANTHINE_URACIL PERMEASE C887.17-RELATED"/>
    <property type="match status" value="1"/>
</dbReference>
<evidence type="ECO:0000313" key="11">
    <source>
        <dbReference type="Proteomes" id="UP000183028"/>
    </source>
</evidence>
<name>A0A1H6U7G6_9FIRM</name>
<feature type="transmembrane region" description="Helical" evidence="9">
    <location>
        <begin position="163"/>
        <end position="180"/>
    </location>
</feature>
<feature type="transmembrane region" description="Helical" evidence="9">
    <location>
        <begin position="200"/>
        <end position="219"/>
    </location>
</feature>
<feature type="transmembrane region" description="Helical" evidence="9">
    <location>
        <begin position="127"/>
        <end position="151"/>
    </location>
</feature>
<dbReference type="InterPro" id="IPR045018">
    <property type="entry name" value="Azg-like"/>
</dbReference>
<feature type="transmembrane region" description="Helical" evidence="9">
    <location>
        <begin position="283"/>
        <end position="304"/>
    </location>
</feature>
<evidence type="ECO:0000256" key="7">
    <source>
        <dbReference type="ARBA" id="ARBA00023136"/>
    </source>
</evidence>
<dbReference type="EMBL" id="FNYK01000031">
    <property type="protein sequence ID" value="SEI88261.1"/>
    <property type="molecule type" value="Genomic_DNA"/>
</dbReference>
<feature type="transmembrane region" description="Helical" evidence="9">
    <location>
        <begin position="226"/>
        <end position="246"/>
    </location>
</feature>
<evidence type="ECO:0000256" key="3">
    <source>
        <dbReference type="ARBA" id="ARBA00022448"/>
    </source>
</evidence>
<evidence type="ECO:0000256" key="4">
    <source>
        <dbReference type="ARBA" id="ARBA00022475"/>
    </source>
</evidence>
<dbReference type="GO" id="GO:0005345">
    <property type="term" value="F:purine nucleobase transmembrane transporter activity"/>
    <property type="evidence" value="ECO:0007669"/>
    <property type="project" value="TreeGrafter"/>
</dbReference>
<dbReference type="AlphaFoldDB" id="A0A1H6U7G6"/>
<feature type="transmembrane region" description="Helical" evidence="9">
    <location>
        <begin position="51"/>
        <end position="71"/>
    </location>
</feature>
<dbReference type="InterPro" id="IPR026033">
    <property type="entry name" value="Azg-like_bact_archaea"/>
</dbReference>
<dbReference type="PANTHER" id="PTHR43337">
    <property type="entry name" value="XANTHINE/URACIL PERMEASE C887.17-RELATED"/>
    <property type="match status" value="1"/>
</dbReference>
<proteinExistence type="inferred from homology"/>
<gene>
    <name evidence="10" type="ORF">SAMN04487834_103114</name>
</gene>
<feature type="transmembrane region" description="Helical" evidence="9">
    <location>
        <begin position="325"/>
        <end position="347"/>
    </location>
</feature>
<accession>A0A1H6U7G6</accession>
<reference evidence="11" key="1">
    <citation type="submission" date="2016-10" db="EMBL/GenBank/DDBJ databases">
        <authorList>
            <person name="Varghese N."/>
        </authorList>
    </citation>
    <scope>NUCLEOTIDE SEQUENCE [LARGE SCALE GENOMIC DNA]</scope>
    <source>
        <strain evidence="11">DSM 20406</strain>
    </source>
</reference>
<keyword evidence="3 8" id="KW-0813">Transport</keyword>
<keyword evidence="6 8" id="KW-1133">Transmembrane helix</keyword>
<comment type="similarity">
    <text evidence="2 8">Belongs to the nucleobase:cation symporter-2 (NCS2) (TC 2.A.40) family. Azg-like subfamily.</text>
</comment>
<dbReference type="eggNOG" id="COG2252">
    <property type="taxonomic scope" value="Bacteria"/>
</dbReference>
<evidence type="ECO:0000313" key="10">
    <source>
        <dbReference type="EMBL" id="SEI88261.1"/>
    </source>
</evidence>
<organism evidence="10 11">
    <name type="scientific">Sharpea azabuensis</name>
    <dbReference type="NCBI Taxonomy" id="322505"/>
    <lineage>
        <taxon>Bacteria</taxon>
        <taxon>Bacillati</taxon>
        <taxon>Bacillota</taxon>
        <taxon>Erysipelotrichia</taxon>
        <taxon>Erysipelotrichales</taxon>
        <taxon>Coprobacillaceae</taxon>
        <taxon>Sharpea</taxon>
    </lineage>
</organism>
<keyword evidence="4 8" id="KW-1003">Cell membrane</keyword>
<feature type="transmembrane region" description="Helical" evidence="9">
    <location>
        <begin position="411"/>
        <end position="444"/>
    </location>
</feature>
<evidence type="ECO:0000256" key="8">
    <source>
        <dbReference type="PIRNR" id="PIRNR005353"/>
    </source>
</evidence>
<dbReference type="PIRSF" id="PIRSF005353">
    <property type="entry name" value="PbuG"/>
    <property type="match status" value="1"/>
</dbReference>
<keyword evidence="11" id="KW-1185">Reference proteome</keyword>
<sequence length="474" mass="49872">MLSLSYLFDIAVYLIFAYNKGVFQKIYRGKVILIEKLFNLEKHGTNVKTEILAGVTTFLAMAYILAVNPSILGQAGMPKEGVFLATAIASGLTSILMGVLANYPVALSAGMGVNALFTYTIVGQMHLSYQGALACVFVSGLIFILITVTNVRKAIINAIPQQLKLAIGAGIGFFVAFVGLKNAGIVVANQATFVGLGNFTKPEVLLALFGIVVTLIFWGKNVPAGVFWGLVVTAIVGMVFGGITGAKALPQLPRGVVSIEFDTSLFGAFASGFSELFSHPNCWLAIFSLLFVDFFDTAGTLVAVAGKTDIMDKETGELRDVEKALLADSIGTVFGSMVGTSTVTSFVESASGVGVGGRTGLTAVTTGVLFLLAAFFSPLLTAVTSAVTAPALVVVGIMMAQQLEGLEWNNIVFASSAFVTIIFMILGYSISNGLALGFITYAITAVATGKSKEVSPIVWCLVVLFIIYFVVLPK</sequence>
<dbReference type="STRING" id="322505.SAMN04487836_10376"/>
<evidence type="ECO:0000256" key="9">
    <source>
        <dbReference type="SAM" id="Phobius"/>
    </source>
</evidence>
<evidence type="ECO:0000256" key="5">
    <source>
        <dbReference type="ARBA" id="ARBA00022692"/>
    </source>
</evidence>
<evidence type="ECO:0000256" key="6">
    <source>
        <dbReference type="ARBA" id="ARBA00022989"/>
    </source>
</evidence>
<dbReference type="InterPro" id="IPR006043">
    <property type="entry name" value="NCS2"/>
</dbReference>
<keyword evidence="7 8" id="KW-0472">Membrane</keyword>
<keyword evidence="5 8" id="KW-0812">Transmembrane</keyword>
<dbReference type="Pfam" id="PF00860">
    <property type="entry name" value="Xan_ur_permease"/>
    <property type="match status" value="1"/>
</dbReference>
<protein>
    <submittedName>
        <fullName evidence="10">Putative MFS transporter, AGZA family, xanthine/uracil permease</fullName>
    </submittedName>
</protein>
<dbReference type="GO" id="GO:0005886">
    <property type="term" value="C:plasma membrane"/>
    <property type="evidence" value="ECO:0007669"/>
    <property type="project" value="UniProtKB-SubCell"/>
</dbReference>
<comment type="subcellular location">
    <subcellularLocation>
        <location evidence="1 8">Cell membrane</location>
        <topology evidence="1 8">Multi-pass membrane protein</topology>
    </subcellularLocation>
</comment>